<accession>A0A327VYC1</accession>
<comment type="caution">
    <text evidence="1">The sequence shown here is derived from an EMBL/GenBank/DDBJ whole genome shotgun (WGS) entry which is preliminary data.</text>
</comment>
<sequence>MSDNYLHQFKVALHELNWGYADQDTPEVIAKFWKDFVQGCQGIYNGSIFDFDEGVIFRTMIEPVFHRTEMRVYPSFQDFEAAIHETDKTFSALTVDARVGEFWWERALLRHTEELYQEQIKLYYGITLQ</sequence>
<dbReference type="Proteomes" id="UP000249819">
    <property type="component" value="Unassembled WGS sequence"/>
</dbReference>
<name>A0A327VYC1_9BACT</name>
<dbReference type="EMBL" id="QLMA01000005">
    <property type="protein sequence ID" value="RAJ79916.1"/>
    <property type="molecule type" value="Genomic_DNA"/>
</dbReference>
<organism evidence="1 2">
    <name type="scientific">Chitinophaga dinghuensis</name>
    <dbReference type="NCBI Taxonomy" id="1539050"/>
    <lineage>
        <taxon>Bacteria</taxon>
        <taxon>Pseudomonadati</taxon>
        <taxon>Bacteroidota</taxon>
        <taxon>Chitinophagia</taxon>
        <taxon>Chitinophagales</taxon>
        <taxon>Chitinophagaceae</taxon>
        <taxon>Chitinophaga</taxon>
    </lineage>
</organism>
<dbReference type="AlphaFoldDB" id="A0A327VYC1"/>
<protein>
    <submittedName>
        <fullName evidence="1">Uncharacterized protein</fullName>
    </submittedName>
</protein>
<reference evidence="1 2" key="1">
    <citation type="submission" date="2018-06" db="EMBL/GenBank/DDBJ databases">
        <title>Genomic Encyclopedia of Archaeal and Bacterial Type Strains, Phase II (KMG-II): from individual species to whole genera.</title>
        <authorList>
            <person name="Goeker M."/>
        </authorList>
    </citation>
    <scope>NUCLEOTIDE SEQUENCE [LARGE SCALE GENOMIC DNA]</scope>
    <source>
        <strain evidence="1 2">DSM 29821</strain>
    </source>
</reference>
<evidence type="ECO:0000313" key="2">
    <source>
        <dbReference type="Proteomes" id="UP000249819"/>
    </source>
</evidence>
<gene>
    <name evidence="1" type="ORF">CLV59_10521</name>
</gene>
<proteinExistence type="predicted"/>
<dbReference type="RefSeq" id="WP_111592953.1">
    <property type="nucleotide sequence ID" value="NZ_QLMA01000005.1"/>
</dbReference>
<evidence type="ECO:0000313" key="1">
    <source>
        <dbReference type="EMBL" id="RAJ79916.1"/>
    </source>
</evidence>
<keyword evidence="2" id="KW-1185">Reference proteome</keyword>